<sequence>LVYNSETYQRLEVVELLVSSPLVGVTGDDGPVRAQIEPYFDSVTGEFKGNYLIFSRQYCE</sequence>
<evidence type="ECO:0000313" key="1">
    <source>
        <dbReference type="WBParaSite" id="GPUH_0000671701-mRNA-1"/>
    </source>
</evidence>
<reference evidence="1" key="1">
    <citation type="submission" date="2016-06" db="UniProtKB">
        <authorList>
            <consortium name="WormBaseParasite"/>
        </authorList>
    </citation>
    <scope>IDENTIFICATION</scope>
</reference>
<dbReference type="GO" id="GO:0003824">
    <property type="term" value="F:catalytic activity"/>
    <property type="evidence" value="ECO:0007669"/>
    <property type="project" value="InterPro"/>
</dbReference>
<accession>A0A183DDB7</accession>
<protein>
    <submittedName>
        <fullName evidence="1">Kinesin motor domain-containing protein</fullName>
    </submittedName>
</protein>
<dbReference type="GO" id="GO:0030246">
    <property type="term" value="F:carbohydrate binding"/>
    <property type="evidence" value="ECO:0007669"/>
    <property type="project" value="InterPro"/>
</dbReference>
<dbReference type="InterPro" id="IPR013780">
    <property type="entry name" value="Glyco_hydro_b"/>
</dbReference>
<organism evidence="1">
    <name type="scientific">Gongylonema pulchrum</name>
    <dbReference type="NCBI Taxonomy" id="637853"/>
    <lineage>
        <taxon>Eukaryota</taxon>
        <taxon>Metazoa</taxon>
        <taxon>Ecdysozoa</taxon>
        <taxon>Nematoda</taxon>
        <taxon>Chromadorea</taxon>
        <taxon>Rhabditida</taxon>
        <taxon>Spirurina</taxon>
        <taxon>Spiruromorpha</taxon>
        <taxon>Spiruroidea</taxon>
        <taxon>Gongylonematidae</taxon>
        <taxon>Gongylonema</taxon>
    </lineage>
</organism>
<dbReference type="InterPro" id="IPR011013">
    <property type="entry name" value="Gal_mutarotase_sf_dom"/>
</dbReference>
<dbReference type="SUPFAM" id="SSF74650">
    <property type="entry name" value="Galactose mutarotase-like"/>
    <property type="match status" value="1"/>
</dbReference>
<proteinExistence type="predicted"/>
<dbReference type="GO" id="GO:0005975">
    <property type="term" value="P:carbohydrate metabolic process"/>
    <property type="evidence" value="ECO:0007669"/>
    <property type="project" value="InterPro"/>
</dbReference>
<name>A0A183DDB7_9BILA</name>
<dbReference type="Gene3D" id="2.60.40.1180">
    <property type="entry name" value="Golgi alpha-mannosidase II"/>
    <property type="match status" value="1"/>
</dbReference>
<dbReference type="WBParaSite" id="GPUH_0000671701-mRNA-1">
    <property type="protein sequence ID" value="GPUH_0000671701-mRNA-1"/>
    <property type="gene ID" value="GPUH_0000671701"/>
</dbReference>
<dbReference type="AlphaFoldDB" id="A0A183DDB7"/>